<protein>
    <submittedName>
        <fullName evidence="2">Uncharacterized protein</fullName>
    </submittedName>
</protein>
<dbReference type="AlphaFoldDB" id="A0A2I0INX0"/>
<proteinExistence type="predicted"/>
<dbReference type="EMBL" id="PGOL01002778">
    <property type="protein sequence ID" value="PKI45106.1"/>
    <property type="molecule type" value="Genomic_DNA"/>
</dbReference>
<organism evidence="2 3">
    <name type="scientific">Punica granatum</name>
    <name type="common">Pomegranate</name>
    <dbReference type="NCBI Taxonomy" id="22663"/>
    <lineage>
        <taxon>Eukaryota</taxon>
        <taxon>Viridiplantae</taxon>
        <taxon>Streptophyta</taxon>
        <taxon>Embryophyta</taxon>
        <taxon>Tracheophyta</taxon>
        <taxon>Spermatophyta</taxon>
        <taxon>Magnoliopsida</taxon>
        <taxon>eudicotyledons</taxon>
        <taxon>Gunneridae</taxon>
        <taxon>Pentapetalae</taxon>
        <taxon>rosids</taxon>
        <taxon>malvids</taxon>
        <taxon>Myrtales</taxon>
        <taxon>Lythraceae</taxon>
        <taxon>Punica</taxon>
    </lineage>
</organism>
<comment type="caution">
    <text evidence="2">The sequence shown here is derived from an EMBL/GenBank/DDBJ whole genome shotgun (WGS) entry which is preliminary data.</text>
</comment>
<feature type="region of interest" description="Disordered" evidence="1">
    <location>
        <begin position="1"/>
        <end position="91"/>
    </location>
</feature>
<keyword evidence="3" id="KW-1185">Reference proteome</keyword>
<gene>
    <name evidence="2" type="ORF">CRG98_034490</name>
</gene>
<feature type="region of interest" description="Disordered" evidence="1">
    <location>
        <begin position="117"/>
        <end position="146"/>
    </location>
</feature>
<accession>A0A2I0INX0</accession>
<name>A0A2I0INX0_PUNGR</name>
<evidence type="ECO:0000313" key="3">
    <source>
        <dbReference type="Proteomes" id="UP000233551"/>
    </source>
</evidence>
<evidence type="ECO:0000256" key="1">
    <source>
        <dbReference type="SAM" id="MobiDB-lite"/>
    </source>
</evidence>
<evidence type="ECO:0000313" key="2">
    <source>
        <dbReference type="EMBL" id="PKI45106.1"/>
    </source>
</evidence>
<reference evidence="2 3" key="1">
    <citation type="submission" date="2017-11" db="EMBL/GenBank/DDBJ databases">
        <title>De-novo sequencing of pomegranate (Punica granatum L.) genome.</title>
        <authorList>
            <person name="Akparov Z."/>
            <person name="Amiraslanov A."/>
            <person name="Hajiyeva S."/>
            <person name="Abbasov M."/>
            <person name="Kaur K."/>
            <person name="Hamwieh A."/>
            <person name="Solovyev V."/>
            <person name="Salamov A."/>
            <person name="Braich B."/>
            <person name="Kosarev P."/>
            <person name="Mahmoud A."/>
            <person name="Hajiyev E."/>
            <person name="Babayeva S."/>
            <person name="Izzatullayeva V."/>
            <person name="Mammadov A."/>
            <person name="Mammadov A."/>
            <person name="Sharifova S."/>
            <person name="Ojaghi J."/>
            <person name="Eynullazada K."/>
            <person name="Bayramov B."/>
            <person name="Abdulazimova A."/>
            <person name="Shahmuradov I."/>
        </authorList>
    </citation>
    <scope>NUCLEOTIDE SEQUENCE [LARGE SCALE GENOMIC DNA]</scope>
    <source>
        <strain evidence="3">cv. AG2017</strain>
        <tissue evidence="2">Leaf</tissue>
    </source>
</reference>
<dbReference type="Proteomes" id="UP000233551">
    <property type="component" value="Unassembled WGS sequence"/>
</dbReference>
<sequence>MAQLKTTAQKGAEAGYSKTRSRNLGKEEIWSDRKGAELRQRGTTGLHWPHKGTATTPSRISDWREGELITRGGWGGGAVSPPQHDTQIGAEKDGPYNLRVAVDTISTSDLRRRCRWRSQPPQLRRGVGSKSTAGLSHNECWAQADK</sequence>
<feature type="compositionally biased region" description="Basic and acidic residues" evidence="1">
    <location>
        <begin position="24"/>
        <end position="40"/>
    </location>
</feature>